<dbReference type="Gene3D" id="2.60.120.260">
    <property type="entry name" value="Galactose-binding domain-like"/>
    <property type="match status" value="1"/>
</dbReference>
<dbReference type="EMBL" id="JASAOG010000104">
    <property type="protein sequence ID" value="KAK0051427.1"/>
    <property type="molecule type" value="Genomic_DNA"/>
</dbReference>
<feature type="non-terminal residue" evidence="1">
    <location>
        <position position="68"/>
    </location>
</feature>
<comment type="caution">
    <text evidence="1">The sequence shown here is derived from an EMBL/GenBank/DDBJ whole genome shotgun (WGS) entry which is preliminary data.</text>
</comment>
<feature type="non-terminal residue" evidence="1">
    <location>
        <position position="1"/>
    </location>
</feature>
<evidence type="ECO:0000313" key="1">
    <source>
        <dbReference type="EMBL" id="KAK0051427.1"/>
    </source>
</evidence>
<dbReference type="Proteomes" id="UP001233172">
    <property type="component" value="Unassembled WGS sequence"/>
</dbReference>
<reference evidence="1" key="1">
    <citation type="journal article" date="2023" name="PLoS Negl. Trop. Dis.">
        <title>A genome sequence for Biomphalaria pfeifferi, the major vector snail for the human-infecting parasite Schistosoma mansoni.</title>
        <authorList>
            <person name="Bu L."/>
            <person name="Lu L."/>
            <person name="Laidemitt M.R."/>
            <person name="Zhang S.M."/>
            <person name="Mutuku M."/>
            <person name="Mkoji G."/>
            <person name="Steinauer M."/>
            <person name="Loker E.S."/>
        </authorList>
    </citation>
    <scope>NUCLEOTIDE SEQUENCE</scope>
    <source>
        <strain evidence="1">KasaAsao</strain>
    </source>
</reference>
<organism evidence="1 2">
    <name type="scientific">Biomphalaria pfeifferi</name>
    <name type="common">Bloodfluke planorb</name>
    <name type="synonym">Freshwater snail</name>
    <dbReference type="NCBI Taxonomy" id="112525"/>
    <lineage>
        <taxon>Eukaryota</taxon>
        <taxon>Metazoa</taxon>
        <taxon>Spiralia</taxon>
        <taxon>Lophotrochozoa</taxon>
        <taxon>Mollusca</taxon>
        <taxon>Gastropoda</taxon>
        <taxon>Heterobranchia</taxon>
        <taxon>Euthyneura</taxon>
        <taxon>Panpulmonata</taxon>
        <taxon>Hygrophila</taxon>
        <taxon>Lymnaeoidea</taxon>
        <taxon>Planorbidae</taxon>
        <taxon>Biomphalaria</taxon>
    </lineage>
</organism>
<dbReference type="AlphaFoldDB" id="A0AAD8BBX8"/>
<reference evidence="1" key="2">
    <citation type="submission" date="2023-04" db="EMBL/GenBank/DDBJ databases">
        <authorList>
            <person name="Bu L."/>
            <person name="Lu L."/>
            <person name="Laidemitt M.R."/>
            <person name="Zhang S.M."/>
            <person name="Mutuku M."/>
            <person name="Mkoji G."/>
            <person name="Steinauer M."/>
            <person name="Loker E.S."/>
        </authorList>
    </citation>
    <scope>NUCLEOTIDE SEQUENCE</scope>
    <source>
        <strain evidence="1">KasaAsao</strain>
        <tissue evidence="1">Whole Snail</tissue>
    </source>
</reference>
<keyword evidence="2" id="KW-1185">Reference proteome</keyword>
<name>A0AAD8BBX8_BIOPF</name>
<evidence type="ECO:0000313" key="2">
    <source>
        <dbReference type="Proteomes" id="UP001233172"/>
    </source>
</evidence>
<accession>A0AAD8BBX8</accession>
<protein>
    <submittedName>
        <fullName evidence="1">Fucolectin-7</fullName>
    </submittedName>
</protein>
<sequence length="68" mass="7792">LDDDGVSDIPRRLRNFDIDIFEQDPRQLANFPNITGNLCYHQTSSASNETYLYNCTAPVVGRYVRLIV</sequence>
<proteinExistence type="predicted"/>
<gene>
    <name evidence="1" type="ORF">Bpfe_019201</name>
</gene>